<dbReference type="KEGG" id="whj:H9Q79_00030"/>
<dbReference type="Gene3D" id="3.20.20.140">
    <property type="entry name" value="Metal-dependent hydrolases"/>
    <property type="match status" value="1"/>
</dbReference>
<dbReference type="CDD" id="cd01298">
    <property type="entry name" value="ATZ_TRZ_like"/>
    <property type="match status" value="1"/>
</dbReference>
<dbReference type="InterPro" id="IPR006680">
    <property type="entry name" value="Amidohydro-rel"/>
</dbReference>
<dbReference type="GO" id="GO:0016810">
    <property type="term" value="F:hydrolase activity, acting on carbon-nitrogen (but not peptide) bonds"/>
    <property type="evidence" value="ECO:0007669"/>
    <property type="project" value="InterPro"/>
</dbReference>
<dbReference type="InterPro" id="IPR032466">
    <property type="entry name" value="Metal_Hydrolase"/>
</dbReference>
<dbReference type="Gene3D" id="2.30.40.10">
    <property type="entry name" value="Urease, subunit C, domain 1"/>
    <property type="match status" value="1"/>
</dbReference>
<evidence type="ECO:0000259" key="2">
    <source>
        <dbReference type="Pfam" id="PF01979"/>
    </source>
</evidence>
<dbReference type="PANTHER" id="PTHR43794:SF11">
    <property type="entry name" value="AMIDOHYDROLASE-RELATED DOMAIN-CONTAINING PROTEIN"/>
    <property type="match status" value="1"/>
</dbReference>
<gene>
    <name evidence="3" type="ORF">H9Q79_00030</name>
</gene>
<accession>A0A7G9GD66</accession>
<dbReference type="Pfam" id="PF01979">
    <property type="entry name" value="Amidohydro_1"/>
    <property type="match status" value="1"/>
</dbReference>
<keyword evidence="4" id="KW-1185">Reference proteome</keyword>
<dbReference type="InterPro" id="IPR011059">
    <property type="entry name" value="Metal-dep_hydrolase_composite"/>
</dbReference>
<protein>
    <submittedName>
        <fullName evidence="3">Amidohydrolase</fullName>
    </submittedName>
</protein>
<dbReference type="InterPro" id="IPR050287">
    <property type="entry name" value="MTA/SAH_deaminase"/>
</dbReference>
<sequence>MKQTYLKNGYIVTMAEDGETVYDGGGVLIEDDKIKAVGKIDPKMVAPDAEVIELNGRYVLPGFVNTHVHTSQQISRGVGDDVDFVTWLHKRMWPFESNMTEEDSYMSTLATCLELIRSGVTSFAEPGGQFVSGMCRATAESGLRGKLAKSVMDCGDGLPPIWQRTMEEELEQQVADLEKYHNTADGRVQVWFGLRTIFNNTDELCVRTKELADKYGVGIHMHVAEAKEEKAYTYERWGEGTVKHLEKLGVLGPNLLAVHTVWLTDEEIGLFKKHDVKVSHNPASAMRVLGFARIPKMLKEGICLSIGTDGASSSNHMDMVDEMWLTSLIHKGWRLDPTVVPSQDILRMATRWGARAVLEGSLYGSLEAGKKADLIVINPHGPSMMPVNDKIAALVTAMHSSNIESTMCDGKWLMRDRKILTLDEEAILKEGAERAAAIYRRAGIELPDRFPVVKVEND</sequence>
<evidence type="ECO:0000313" key="3">
    <source>
        <dbReference type="EMBL" id="QNM08748.1"/>
    </source>
</evidence>
<feature type="domain" description="Amidohydrolase-related" evidence="2">
    <location>
        <begin position="58"/>
        <end position="413"/>
    </location>
</feature>
<dbReference type="AlphaFoldDB" id="A0A7G9GD66"/>
<dbReference type="Proteomes" id="UP000515860">
    <property type="component" value="Chromosome"/>
</dbReference>
<reference evidence="3 4" key="1">
    <citation type="submission" date="2020-08" db="EMBL/GenBank/DDBJ databases">
        <authorList>
            <person name="Liu C."/>
            <person name="Sun Q."/>
        </authorList>
    </citation>
    <scope>NUCLEOTIDE SEQUENCE [LARGE SCALE GENOMIC DNA]</scope>
    <source>
        <strain evidence="3 4">NSJ-29</strain>
    </source>
</reference>
<proteinExistence type="predicted"/>
<dbReference type="RefSeq" id="WP_249328910.1">
    <property type="nucleotide sequence ID" value="NZ_CP060635.1"/>
</dbReference>
<evidence type="ECO:0000313" key="4">
    <source>
        <dbReference type="Proteomes" id="UP000515860"/>
    </source>
</evidence>
<dbReference type="EMBL" id="CP060635">
    <property type="protein sequence ID" value="QNM08748.1"/>
    <property type="molecule type" value="Genomic_DNA"/>
</dbReference>
<dbReference type="SUPFAM" id="SSF51556">
    <property type="entry name" value="Metallo-dependent hydrolases"/>
    <property type="match status" value="1"/>
</dbReference>
<keyword evidence="1 3" id="KW-0378">Hydrolase</keyword>
<name>A0A7G9GD66_9FIRM</name>
<dbReference type="PANTHER" id="PTHR43794">
    <property type="entry name" value="AMINOHYDROLASE SSNA-RELATED"/>
    <property type="match status" value="1"/>
</dbReference>
<organism evidence="3 4">
    <name type="scientific">Wansuia hejianensis</name>
    <dbReference type="NCBI Taxonomy" id="2763667"/>
    <lineage>
        <taxon>Bacteria</taxon>
        <taxon>Bacillati</taxon>
        <taxon>Bacillota</taxon>
        <taxon>Clostridia</taxon>
        <taxon>Lachnospirales</taxon>
        <taxon>Lachnospiraceae</taxon>
        <taxon>Wansuia</taxon>
    </lineage>
</organism>
<evidence type="ECO:0000256" key="1">
    <source>
        <dbReference type="ARBA" id="ARBA00022801"/>
    </source>
</evidence>
<dbReference type="SUPFAM" id="SSF51338">
    <property type="entry name" value="Composite domain of metallo-dependent hydrolases"/>
    <property type="match status" value="1"/>
</dbReference>